<dbReference type="InterPro" id="IPR004843">
    <property type="entry name" value="Calcineurin-like_PHP"/>
</dbReference>
<dbReference type="InterPro" id="IPR008963">
    <property type="entry name" value="Purple_acid_Pase-like_N"/>
</dbReference>
<proteinExistence type="predicted"/>
<dbReference type="SUPFAM" id="SSF56300">
    <property type="entry name" value="Metallo-dependent phosphatases"/>
    <property type="match status" value="1"/>
</dbReference>
<organism evidence="3 4">
    <name type="scientific">Marinicrinis lubricantis</name>
    <dbReference type="NCBI Taxonomy" id="2086470"/>
    <lineage>
        <taxon>Bacteria</taxon>
        <taxon>Bacillati</taxon>
        <taxon>Bacillota</taxon>
        <taxon>Bacilli</taxon>
        <taxon>Bacillales</taxon>
        <taxon>Paenibacillaceae</taxon>
    </lineage>
</organism>
<dbReference type="Pfam" id="PF00149">
    <property type="entry name" value="Metallophos"/>
    <property type="match status" value="1"/>
</dbReference>
<dbReference type="InterPro" id="IPR018711">
    <property type="entry name" value="NAGPA"/>
</dbReference>
<dbReference type="Gene3D" id="2.60.40.1080">
    <property type="match status" value="4"/>
</dbReference>
<dbReference type="SUPFAM" id="SSF49785">
    <property type="entry name" value="Galactose-binding domain-like"/>
    <property type="match status" value="1"/>
</dbReference>
<keyword evidence="1" id="KW-0732">Signal</keyword>
<dbReference type="Gene3D" id="2.60.120.430">
    <property type="entry name" value="Galactose-binding lectin"/>
    <property type="match status" value="1"/>
</dbReference>
<name>A0ABW1IUR9_9BACL</name>
<sequence length="2110" mass="228661">MKIFKIWLHSLIALLIVISAVIPSPNALLAQKDTTSLITVLDSREMELSPGAHYTWLNLELERGLEKVHALEIDLKGSPLELQPGMTNGKVYGMTGVSKMAGNADQAGNRVIAAVNADFYDMSTGIPLGLFIGDGIILNTPSGTRNAFGVKADGTAVFGQPKMKNTLLVNGQSVPISAMNRTRGDNDLILYSPDFYTSTKSNTLGDEIVLDVTDGEVRSGGTLKMKVVEVRRGQGDTPLMEGQVVLSASGTAKSHLQTVDVGDELEAQFSLEGEWHDVQMAVGASQWLVKDGQVAVHSDTSVHPRTAVGVKEDGKLVLLTVDGRAPGFSEGMTLEELGHLLQGMGVTDALNLDGGGSTTFIARLPGDSNRTLLNRPSDGGERSTANGILVVNKAPEGAAQKLVIEPGFERVLAGSSIPLQVAAVDANGHPAQVQDEITWSVQPELAAIEANGTFIAGDTAGVTEVKAAAGGLTGTAQIEVVDTLTELKFPDVIRSVETGSTVQFSVTALRNGQVIQANHEQLEWRVEGPIGTIEKDGTFKATDQTQQEGKVIVSYKGVETEVTVKVGLPPVVIEDFEQDLNRYHESSGARYVKSSVSITTDEEYVRFGNQAMKLEYDFTGQVGTSGAYLTANGTSNRLELPGYPEKLSMWVYGDGKGYWLRAQLRDGNNAAVPVDFTSQTEGVNWVGWKYVEGTIPQGRPLPLTVEMPVRYMAVSNDNKGAGAIYVDQIRALYGPVDEDIVPPLISGMEPLDGSTVNDSTPAILAYAVDDLFDPNHHGGTTLIDPDSIRMYINGEPVDSYALYPPEGRISYTPNEPLPEGVNTVLLQVKDSSGNRAEQQWSFFVDSGGPKWAYQTEERIFAGHTHTLDIQAVKPSLIQSGHIAFDFDVEKVDVLQVAAGEKLDNSHLQAEVDEIEGTVRLSFDGLNTLSLTEEDVLAEVQYRVKSDAEGQNVIGFVSSDMYIAGKGQSRFVGYPVSSVIDYHLQLEWDEEGVAQGFTTTLAVTDRSGTPVPGAEVKIVGGSVIGVTDSLGILKTDLLTKELTEHRIQAVKQDQFSPVLTFKVSELAGTPEPYNISVTMGQDPSVSRMFTWHTDPNTLGTVVEYAKQQDFTGFDAANVHTSKGESSLFNTLDIGTVRVHKAEVHGLEPGTTYVYRVGDGSGHYSGQGSFTTAKGTDDPFKFIFIGDSQAGNEAGFQLWGDTIKKAVSDHPDAAFVVHAGDIVDSGYKETEWNMWFAAAQEQLLHTTLVAAVGNHEVMGTKQNGDFLAHFHQPQNGIDSLKGTHFSFDYQDVHFVVLNSEYDYEEQAEWLKQDLAATNKSWTIVLFHRGPYGSQYDTEVVRELWVPVLDQYGVDLVLNGHDHIYLRTYPMKGNSPTTPEEGTTYVVGGSSGPKFYGLTERPWQQVTFAEETQIYSAIEIVDEQLKFTAKTVKDDRIVDEFVLNQREKAELSHIELSGLNEEMSVGSVAQSVVEAVYTDGTRHAVTEGITFSSSDESVVAVNSSGTVQAIGSGTAFITAEYKGLYAAYEISVVAVGPGGPDIQLETIMLNGLHAEMHIGNTASSIVEAVYSDGSRYVLTEGVVFRSSDESIAAIDSAGTVHALNVGTAVIYAHYAGIQAEYVISVVDDVGGPNILLEQIEISGLHKEMRIGDTAQTVVEAVYADGSRMRLTEGVTFISTNERVALVDEAGQVRAVGSGSTVIQAVYASFSDSISINVRAGQVYIPWYPAEEYRPEPAPEPGYWTITEDEIRQLLQGDSAVLTMDEDFRELKLPVSASDVLGSASLVVQAPNMRLTVPTELLGQLRDLASNIGEESFMTLSAQPLSKHDASLQLARMEESTGAAVTARSPIYEFQWTLTDDDGEIYSLTEFRQPLVIELAVQKGMESRLAGIYHLDEDGSFEFIGGEESELGFTASLHHFSKYAVLEYHKSFSDVKEGFWAEQAIRELAAKHLIQGASGHAFAPERPVTRAEFAALLVRLLNIDSDTEAAFADVPEDAWYAAEVAAAAEAGIVNGIGDDLFAPNGEISREEMTLMIVRAYEYKISRSSSEAEYVSPFIDLNSAAEWARSAIEKAYGLGLVSGVSKDRFVPKGRATRAESVQLIHNLYELMRGKH</sequence>
<evidence type="ECO:0000313" key="3">
    <source>
        <dbReference type="EMBL" id="MFC5988704.1"/>
    </source>
</evidence>
<protein>
    <submittedName>
        <fullName evidence="3">Phosphodiester glycosidase family protein</fullName>
    </submittedName>
</protein>
<dbReference type="InterPro" id="IPR008979">
    <property type="entry name" value="Galactose-bd-like_sf"/>
</dbReference>
<dbReference type="PANTHER" id="PTHR45867:SF3">
    <property type="entry name" value="ACID PHOSPHATASE TYPE 7"/>
    <property type="match status" value="1"/>
</dbReference>
<reference evidence="4" key="1">
    <citation type="journal article" date="2019" name="Int. J. Syst. Evol. Microbiol.">
        <title>The Global Catalogue of Microorganisms (GCM) 10K type strain sequencing project: providing services to taxonomists for standard genome sequencing and annotation.</title>
        <authorList>
            <consortium name="The Broad Institute Genomics Platform"/>
            <consortium name="The Broad Institute Genome Sequencing Center for Infectious Disease"/>
            <person name="Wu L."/>
            <person name="Ma J."/>
        </authorList>
    </citation>
    <scope>NUCLEOTIDE SEQUENCE [LARGE SCALE GENOMIC DNA]</scope>
    <source>
        <strain evidence="4">CCM 8749</strain>
    </source>
</reference>
<feature type="domain" description="SLH" evidence="2">
    <location>
        <begin position="1924"/>
        <end position="1982"/>
    </location>
</feature>
<dbReference type="Pfam" id="PF09992">
    <property type="entry name" value="NAGPA"/>
    <property type="match status" value="1"/>
</dbReference>
<keyword evidence="4" id="KW-1185">Reference proteome</keyword>
<dbReference type="SUPFAM" id="SSF49363">
    <property type="entry name" value="Purple acid phosphatase, N-terminal domain"/>
    <property type="match status" value="1"/>
</dbReference>
<comment type="caution">
    <text evidence="3">The sequence shown here is derived from an EMBL/GenBank/DDBJ whole genome shotgun (WGS) entry which is preliminary data.</text>
</comment>
<dbReference type="Gene3D" id="2.60.40.380">
    <property type="entry name" value="Purple acid phosphatase-like, N-terminal"/>
    <property type="match status" value="1"/>
</dbReference>
<dbReference type="InterPro" id="IPR008964">
    <property type="entry name" value="Invasin/intimin_cell_adhesion"/>
</dbReference>
<dbReference type="Proteomes" id="UP001596250">
    <property type="component" value="Unassembled WGS sequence"/>
</dbReference>
<dbReference type="InterPro" id="IPR003961">
    <property type="entry name" value="FN3_dom"/>
</dbReference>
<dbReference type="InterPro" id="IPR029052">
    <property type="entry name" value="Metallo-depent_PP-like"/>
</dbReference>
<evidence type="ECO:0000259" key="2">
    <source>
        <dbReference type="PROSITE" id="PS51272"/>
    </source>
</evidence>
<gene>
    <name evidence="3" type="ORF">ACFPXP_20060</name>
</gene>
<dbReference type="PANTHER" id="PTHR45867">
    <property type="entry name" value="PURPLE ACID PHOSPHATASE"/>
    <property type="match status" value="1"/>
</dbReference>
<dbReference type="InterPro" id="IPR015914">
    <property type="entry name" value="PAPs_N"/>
</dbReference>
<dbReference type="Pfam" id="PF16656">
    <property type="entry name" value="Pur_ac_phosph_N"/>
    <property type="match status" value="1"/>
</dbReference>
<evidence type="ECO:0000313" key="4">
    <source>
        <dbReference type="Proteomes" id="UP001596250"/>
    </source>
</evidence>
<keyword evidence="3" id="KW-0326">Glycosidase</keyword>
<evidence type="ECO:0000256" key="1">
    <source>
        <dbReference type="ARBA" id="ARBA00022729"/>
    </source>
</evidence>
<dbReference type="PROSITE" id="PS51272">
    <property type="entry name" value="SLH"/>
    <property type="match status" value="3"/>
</dbReference>
<feature type="domain" description="SLH" evidence="2">
    <location>
        <begin position="1983"/>
        <end position="2046"/>
    </location>
</feature>
<keyword evidence="3" id="KW-0378">Hydrolase</keyword>
<dbReference type="InterPro" id="IPR003343">
    <property type="entry name" value="Big_2"/>
</dbReference>
<dbReference type="SUPFAM" id="SSF49373">
    <property type="entry name" value="Invasin/intimin cell-adhesion fragments"/>
    <property type="match status" value="3"/>
</dbReference>
<feature type="domain" description="SLH" evidence="2">
    <location>
        <begin position="2050"/>
        <end position="2110"/>
    </location>
</feature>
<dbReference type="EMBL" id="JBHSQV010000184">
    <property type="protein sequence ID" value="MFC5988704.1"/>
    <property type="molecule type" value="Genomic_DNA"/>
</dbReference>
<dbReference type="RefSeq" id="WP_379896185.1">
    <property type="nucleotide sequence ID" value="NZ_CBCSCT010000006.1"/>
</dbReference>
<dbReference type="Gene3D" id="3.60.21.10">
    <property type="match status" value="1"/>
</dbReference>
<dbReference type="CDD" id="cd00063">
    <property type="entry name" value="FN3"/>
    <property type="match status" value="1"/>
</dbReference>
<dbReference type="Pfam" id="PF00395">
    <property type="entry name" value="SLH"/>
    <property type="match status" value="3"/>
</dbReference>
<dbReference type="SMART" id="SM00635">
    <property type="entry name" value="BID_2"/>
    <property type="match status" value="3"/>
</dbReference>
<accession>A0ABW1IUR9</accession>
<dbReference type="GO" id="GO:0016798">
    <property type="term" value="F:hydrolase activity, acting on glycosyl bonds"/>
    <property type="evidence" value="ECO:0007669"/>
    <property type="project" value="UniProtKB-KW"/>
</dbReference>
<dbReference type="InterPro" id="IPR001119">
    <property type="entry name" value="SLH_dom"/>
</dbReference>